<dbReference type="FunFam" id="3.40.50.720:FF:000426">
    <property type="entry name" value="Aldehyde reductase 2"/>
    <property type="match status" value="1"/>
</dbReference>
<evidence type="ECO:0000256" key="1">
    <source>
        <dbReference type="ARBA" id="ARBA00023002"/>
    </source>
</evidence>
<feature type="domain" description="NAD-dependent epimerase/dehydratase" evidence="3">
    <location>
        <begin position="18"/>
        <end position="268"/>
    </location>
</feature>
<dbReference type="Gene3D" id="3.40.50.720">
    <property type="entry name" value="NAD(P)-binding Rossmann-like Domain"/>
    <property type="match status" value="1"/>
</dbReference>
<proteinExistence type="inferred from homology"/>
<keyword evidence="5" id="KW-1185">Reference proteome</keyword>
<name>A0A0G2F1B6_PHACM</name>
<keyword evidence="1" id="KW-0560">Oxidoreductase</keyword>
<dbReference type="AlphaFoldDB" id="A0A0G2F1B6"/>
<evidence type="ECO:0000256" key="2">
    <source>
        <dbReference type="ARBA" id="ARBA00023445"/>
    </source>
</evidence>
<dbReference type="Pfam" id="PF01370">
    <property type="entry name" value="Epimerase"/>
    <property type="match status" value="1"/>
</dbReference>
<evidence type="ECO:0000259" key="3">
    <source>
        <dbReference type="Pfam" id="PF01370"/>
    </source>
</evidence>
<dbReference type="InterPro" id="IPR001509">
    <property type="entry name" value="Epimerase_deHydtase"/>
</dbReference>
<evidence type="ECO:0000313" key="4">
    <source>
        <dbReference type="EMBL" id="KKY28081.1"/>
    </source>
</evidence>
<dbReference type="PANTHER" id="PTHR10366:SF562">
    <property type="entry name" value="ALDEHYDE REDUCTASE II (AFU_ORTHOLOGUE AFUA_1G11360)"/>
    <property type="match status" value="1"/>
</dbReference>
<evidence type="ECO:0000313" key="5">
    <source>
        <dbReference type="Proteomes" id="UP000053317"/>
    </source>
</evidence>
<dbReference type="InterPro" id="IPR050425">
    <property type="entry name" value="NAD(P)_dehydrat-like"/>
</dbReference>
<dbReference type="Proteomes" id="UP000053317">
    <property type="component" value="Unassembled WGS sequence"/>
</dbReference>
<dbReference type="InterPro" id="IPR036291">
    <property type="entry name" value="NAD(P)-bd_dom_sf"/>
</dbReference>
<gene>
    <name evidence="4" type="ORF">UCRPC4_g00661</name>
</gene>
<comment type="similarity">
    <text evidence="2">Belongs to the NAD(P)-dependent epimerase/dehydratase family. Dihydroflavonol-4-reductase subfamily.</text>
</comment>
<reference evidence="4 5" key="2">
    <citation type="submission" date="2015-05" db="EMBL/GenBank/DDBJ databases">
        <authorList>
            <person name="Morales-Cruz A."/>
            <person name="Amrine K.C."/>
            <person name="Cantu D."/>
        </authorList>
    </citation>
    <scope>NUCLEOTIDE SEQUENCE [LARGE SCALE GENOMIC DNA]</scope>
    <source>
        <strain evidence="4">UCRPC4</strain>
    </source>
</reference>
<dbReference type="EMBL" id="LCWF01000016">
    <property type="protein sequence ID" value="KKY28081.1"/>
    <property type="molecule type" value="Genomic_DNA"/>
</dbReference>
<dbReference type="OrthoDB" id="2735536at2759"/>
<accession>A0A0G2F1B6</accession>
<dbReference type="SUPFAM" id="SSF51735">
    <property type="entry name" value="NAD(P)-binding Rossmann-fold domains"/>
    <property type="match status" value="1"/>
</dbReference>
<dbReference type="GO" id="GO:0016616">
    <property type="term" value="F:oxidoreductase activity, acting on the CH-OH group of donors, NAD or NADP as acceptor"/>
    <property type="evidence" value="ECO:0007669"/>
    <property type="project" value="TreeGrafter"/>
</dbReference>
<organism evidence="4 5">
    <name type="scientific">Phaeomoniella chlamydospora</name>
    <name type="common">Phaeoacremonium chlamydosporum</name>
    <dbReference type="NCBI Taxonomy" id="158046"/>
    <lineage>
        <taxon>Eukaryota</taxon>
        <taxon>Fungi</taxon>
        <taxon>Dikarya</taxon>
        <taxon>Ascomycota</taxon>
        <taxon>Pezizomycotina</taxon>
        <taxon>Eurotiomycetes</taxon>
        <taxon>Chaetothyriomycetidae</taxon>
        <taxon>Phaeomoniellales</taxon>
        <taxon>Phaeomoniellaceae</taxon>
        <taxon>Phaeomoniella</taxon>
    </lineage>
</organism>
<dbReference type="PANTHER" id="PTHR10366">
    <property type="entry name" value="NAD DEPENDENT EPIMERASE/DEHYDRATASE"/>
    <property type="match status" value="1"/>
</dbReference>
<comment type="caution">
    <text evidence="4">The sequence shown here is derived from an EMBL/GenBank/DDBJ whole genome shotgun (WGS) entry which is preliminary data.</text>
</comment>
<protein>
    <submittedName>
        <fullName evidence="4">Putative aldehyde reductase ii</fullName>
    </submittedName>
</protein>
<sequence length="348" mass="38230">MPYDLKGKQPALESGSTVLVTGVTGLIGGHVADKLIDDGYKVRGTTRSASKGKWAEEYFSQKYGPEKFELVEVPDLTNENALKEVLDGVSGVAHVASDVSLSPDPNQVITSTLKFIRTVLSAAAATPSVKRFVYTSSSTALTNAKPGERIKITLDTWNDEAVKDAWAPPPYEKARAWAVYAASKTQGEKEIWNFVQENKPGFVLNAVLPNANYGPVLHKSQNASTSGWVANIYRTGKADDFLEIKPQWSVDVEDVALLHVAALIDPDVQNERILAFGEPFNWSKILGIFRHLAPGKKFQPPIENEPEDLMEIPNERAAELLTKFGQHGFTPLEQSLKKHVEFEEANAS</sequence>
<reference evidence="4 5" key="1">
    <citation type="submission" date="2015-05" db="EMBL/GenBank/DDBJ databases">
        <title>Distinctive expansion of gene families associated with plant cell wall degradation and secondary metabolism in the genomes of grapevine trunk pathogens.</title>
        <authorList>
            <person name="Lawrence D.P."/>
            <person name="Travadon R."/>
            <person name="Rolshausen P.E."/>
            <person name="Baumgartner K."/>
        </authorList>
    </citation>
    <scope>NUCLEOTIDE SEQUENCE [LARGE SCALE GENOMIC DNA]</scope>
    <source>
        <strain evidence="4">UCRPC4</strain>
    </source>
</reference>